<reference evidence="2" key="1">
    <citation type="journal article" date="2019" name="Int. J. Syst. Evol. Microbiol.">
        <title>The Global Catalogue of Microorganisms (GCM) 10K type strain sequencing project: providing services to taxonomists for standard genome sequencing and annotation.</title>
        <authorList>
            <consortium name="The Broad Institute Genomics Platform"/>
            <consortium name="The Broad Institute Genome Sequencing Center for Infectious Disease"/>
            <person name="Wu L."/>
            <person name="Ma J."/>
        </authorList>
    </citation>
    <scope>NUCLEOTIDE SEQUENCE [LARGE SCALE GENOMIC DNA]</scope>
    <source>
        <strain evidence="2">CCUG 54518</strain>
    </source>
</reference>
<comment type="caution">
    <text evidence="1">The sequence shown here is derived from an EMBL/GenBank/DDBJ whole genome shotgun (WGS) entry which is preliminary data.</text>
</comment>
<accession>A0ABW2RE07</accession>
<keyword evidence="2" id="KW-1185">Reference proteome</keyword>
<name>A0ABW2RE07_9BURK</name>
<gene>
    <name evidence="1" type="ORF">ACFQNJ_17410</name>
</gene>
<proteinExistence type="predicted"/>
<evidence type="ECO:0000313" key="1">
    <source>
        <dbReference type="EMBL" id="MFC7436290.1"/>
    </source>
</evidence>
<sequence length="151" mass="17147">MNAAEHCTNLGQLVHNFQALETWLRFVLLKLEPSQHPVVQLDFEGMALGTVLSQNEVTDFADLRTLCKRFNRHMSVKKAPELNVAIVDIRDALAHGRIIGTKTGFPLRLIKFSKPASGRVKLVVNEVMDHNWFALQLLRTHRAIERVRAEA</sequence>
<organism evidence="1 2">
    <name type="scientific">Hydrogenophaga bisanensis</name>
    <dbReference type="NCBI Taxonomy" id="439611"/>
    <lineage>
        <taxon>Bacteria</taxon>
        <taxon>Pseudomonadati</taxon>
        <taxon>Pseudomonadota</taxon>
        <taxon>Betaproteobacteria</taxon>
        <taxon>Burkholderiales</taxon>
        <taxon>Comamonadaceae</taxon>
        <taxon>Hydrogenophaga</taxon>
    </lineage>
</organism>
<dbReference type="Proteomes" id="UP001596495">
    <property type="component" value="Unassembled WGS sequence"/>
</dbReference>
<dbReference type="EMBL" id="JBHTBX010000016">
    <property type="protein sequence ID" value="MFC7436290.1"/>
    <property type="molecule type" value="Genomic_DNA"/>
</dbReference>
<evidence type="ECO:0000313" key="2">
    <source>
        <dbReference type="Proteomes" id="UP001596495"/>
    </source>
</evidence>
<protein>
    <submittedName>
        <fullName evidence="1">Uncharacterized protein</fullName>
    </submittedName>
</protein>
<dbReference type="RefSeq" id="WP_382259841.1">
    <property type="nucleotide sequence ID" value="NZ_JBHTBX010000016.1"/>
</dbReference>